<evidence type="ECO:0000313" key="4">
    <source>
        <dbReference type="EMBL" id="MFD2173524.1"/>
    </source>
</evidence>
<dbReference type="EMBL" id="JBHUIX010000005">
    <property type="protein sequence ID" value="MFD2173524.1"/>
    <property type="molecule type" value="Genomic_DNA"/>
</dbReference>
<dbReference type="CDD" id="cd16442">
    <property type="entry name" value="BPL"/>
    <property type="match status" value="1"/>
</dbReference>
<keyword evidence="5" id="KW-1185">Reference proteome</keyword>
<dbReference type="PANTHER" id="PTHR12835">
    <property type="entry name" value="BIOTIN PROTEIN LIGASE"/>
    <property type="match status" value="1"/>
</dbReference>
<comment type="caution">
    <text evidence="4">The sequence shown here is derived from an EMBL/GenBank/DDBJ whole genome shotgun (WGS) entry which is preliminary data.</text>
</comment>
<evidence type="ECO:0000313" key="5">
    <source>
        <dbReference type="Proteomes" id="UP001597413"/>
    </source>
</evidence>
<gene>
    <name evidence="4" type="ORF">ACFSM0_05410</name>
</gene>
<dbReference type="Gene3D" id="2.30.30.100">
    <property type="match status" value="1"/>
</dbReference>
<dbReference type="Proteomes" id="UP001597413">
    <property type="component" value="Unassembled WGS sequence"/>
</dbReference>
<protein>
    <submittedName>
        <fullName evidence="4">Biotin--[acetyl-CoA-carboxylase] ligase</fullName>
        <ecNumber evidence="4">6.3.4.15</ecNumber>
    </submittedName>
</protein>
<dbReference type="InterPro" id="IPR004408">
    <property type="entry name" value="Biotin_CoA_COase_ligase"/>
</dbReference>
<dbReference type="Pfam" id="PF03099">
    <property type="entry name" value="BPL_LplA_LipB"/>
    <property type="match status" value="1"/>
</dbReference>
<dbReference type="SUPFAM" id="SSF55681">
    <property type="entry name" value="Class II aaRS and biotin synthetases"/>
    <property type="match status" value="1"/>
</dbReference>
<dbReference type="PANTHER" id="PTHR12835:SF5">
    <property type="entry name" value="BIOTIN--PROTEIN LIGASE"/>
    <property type="match status" value="1"/>
</dbReference>
<feature type="domain" description="BPL/LPL catalytic" evidence="3">
    <location>
        <begin position="34"/>
        <end position="212"/>
    </location>
</feature>
<evidence type="ECO:0000256" key="2">
    <source>
        <dbReference type="SAM" id="MobiDB-lite"/>
    </source>
</evidence>
<organism evidence="4 5">
    <name type="scientific">Rhodobacter lacus</name>
    <dbReference type="NCBI Taxonomy" id="1641972"/>
    <lineage>
        <taxon>Bacteria</taxon>
        <taxon>Pseudomonadati</taxon>
        <taxon>Pseudomonadota</taxon>
        <taxon>Alphaproteobacteria</taxon>
        <taxon>Rhodobacterales</taxon>
        <taxon>Rhodobacter group</taxon>
        <taxon>Rhodobacter</taxon>
    </lineage>
</organism>
<feature type="region of interest" description="Disordered" evidence="2">
    <location>
        <begin position="272"/>
        <end position="299"/>
    </location>
</feature>
<reference evidence="5" key="1">
    <citation type="journal article" date="2019" name="Int. J. Syst. Evol. Microbiol.">
        <title>The Global Catalogue of Microorganisms (GCM) 10K type strain sequencing project: providing services to taxonomists for standard genome sequencing and annotation.</title>
        <authorList>
            <consortium name="The Broad Institute Genomics Platform"/>
            <consortium name="The Broad Institute Genome Sequencing Center for Infectious Disease"/>
            <person name="Wu L."/>
            <person name="Ma J."/>
        </authorList>
    </citation>
    <scope>NUCLEOTIDE SEQUENCE [LARGE SCALE GENOMIC DNA]</scope>
    <source>
        <strain evidence="5">CCUG 55131</strain>
    </source>
</reference>
<sequence>MNAYPTLSAQAPRFSRPAQLERPQAGVGCALHRLPVVDSTNRYLADLAAGSSPAQTRTGTVVLADTQTAGRGKYDRVWASLPESSLTFSVLLRPARPVEDLAQTTLVVAVALAEAIAQVTGLETEIKWPNDLMVRGRKLCGILCELVLTDDGEPAHIIAGVGLNLNHRKSDFPGALQGFATSIALETGRQVDRWELFTAVLERLDERLREWEAEGFAPIRQAWSARSCTLGHEILVTHTGGAALRGTALRLEADGSLSLRDASGHIHNVVCGEISSPPDSSTHGALPRTAPAKEENESK</sequence>
<dbReference type="PROSITE" id="PS51733">
    <property type="entry name" value="BPL_LPL_CATALYTIC"/>
    <property type="match status" value="1"/>
</dbReference>
<evidence type="ECO:0000259" key="3">
    <source>
        <dbReference type="PROSITE" id="PS51733"/>
    </source>
</evidence>
<dbReference type="RefSeq" id="WP_377388099.1">
    <property type="nucleotide sequence ID" value="NZ_JBHUIX010000005.1"/>
</dbReference>
<evidence type="ECO:0000256" key="1">
    <source>
        <dbReference type="ARBA" id="ARBA00022598"/>
    </source>
</evidence>
<dbReference type="EC" id="6.3.4.15" evidence="4"/>
<name>A0ABW5A6F9_9RHOB</name>
<dbReference type="GO" id="GO:0004077">
    <property type="term" value="F:biotin--[biotin carboxyl-carrier protein] ligase activity"/>
    <property type="evidence" value="ECO:0007669"/>
    <property type="project" value="UniProtKB-EC"/>
</dbReference>
<dbReference type="InterPro" id="IPR004143">
    <property type="entry name" value="BPL_LPL_catalytic"/>
</dbReference>
<dbReference type="Gene3D" id="3.30.930.10">
    <property type="entry name" value="Bira Bifunctional Protein, Domain 2"/>
    <property type="match status" value="1"/>
</dbReference>
<keyword evidence="1 4" id="KW-0436">Ligase</keyword>
<proteinExistence type="predicted"/>
<dbReference type="NCBIfam" id="TIGR00121">
    <property type="entry name" value="birA_ligase"/>
    <property type="match status" value="1"/>
</dbReference>
<dbReference type="InterPro" id="IPR045864">
    <property type="entry name" value="aa-tRNA-synth_II/BPL/LPL"/>
</dbReference>
<accession>A0ABW5A6F9</accession>